<evidence type="ECO:0000256" key="1">
    <source>
        <dbReference type="ARBA" id="ARBA00008601"/>
    </source>
</evidence>
<dbReference type="SUPFAM" id="SSF52799">
    <property type="entry name" value="(Phosphotyrosine protein) phosphatases II"/>
    <property type="match status" value="1"/>
</dbReference>
<gene>
    <name evidence="6" type="ORF">LSAA_146</name>
</gene>
<dbReference type="InterPro" id="IPR000387">
    <property type="entry name" value="Tyr_Pase_dom"/>
</dbReference>
<dbReference type="PROSITE" id="PS00383">
    <property type="entry name" value="TYR_PHOSPHATASE_1"/>
    <property type="match status" value="1"/>
</dbReference>
<dbReference type="GO" id="GO:0004725">
    <property type="term" value="F:protein tyrosine phosphatase activity"/>
    <property type="evidence" value="ECO:0007669"/>
    <property type="project" value="UniProtKB-EC"/>
</dbReference>
<accession>A0A817FCG9</accession>
<proteinExistence type="inferred from homology"/>
<dbReference type="OrthoDB" id="10252009at2759"/>
<dbReference type="InterPro" id="IPR029021">
    <property type="entry name" value="Prot-tyrosine_phosphatase-like"/>
</dbReference>
<protein>
    <submittedName>
        <fullName evidence="6">(salmon louse) hypothetical protein</fullName>
        <ecNumber evidence="6">3.1.3.16</ecNumber>
        <ecNumber evidence="6">3.1.3.48</ecNumber>
    </submittedName>
</protein>
<evidence type="ECO:0000313" key="6">
    <source>
        <dbReference type="EMBL" id="CAF2742978.1"/>
    </source>
</evidence>
<dbReference type="Proteomes" id="UP000675881">
    <property type="component" value="Unassembled WGS sequence"/>
</dbReference>
<dbReference type="Pfam" id="PF00782">
    <property type="entry name" value="DSPc"/>
    <property type="match status" value="1"/>
</dbReference>
<keyword evidence="3" id="KW-0904">Protein phosphatase</keyword>
<dbReference type="EC" id="3.1.3.16" evidence="6"/>
<evidence type="ECO:0000259" key="4">
    <source>
        <dbReference type="PROSITE" id="PS50054"/>
    </source>
</evidence>
<dbReference type="PANTHER" id="PTHR45961:SF6">
    <property type="entry name" value="IP21249P"/>
    <property type="match status" value="1"/>
</dbReference>
<dbReference type="InterPro" id="IPR020422">
    <property type="entry name" value="TYR_PHOSPHATASE_DUAL_dom"/>
</dbReference>
<dbReference type="GO" id="GO:0004722">
    <property type="term" value="F:protein serine/threonine phosphatase activity"/>
    <property type="evidence" value="ECO:0007669"/>
    <property type="project" value="UniProtKB-EC"/>
</dbReference>
<dbReference type="EC" id="3.1.3.48" evidence="6"/>
<dbReference type="AlphaFoldDB" id="A0A817FCG9"/>
<dbReference type="SMART" id="SM00195">
    <property type="entry name" value="DSPc"/>
    <property type="match status" value="1"/>
</dbReference>
<feature type="domain" description="Tyrosine-protein phosphatase" evidence="4">
    <location>
        <begin position="31"/>
        <end position="174"/>
    </location>
</feature>
<name>A0A817FCG9_LEPSM</name>
<keyword evidence="7" id="KW-1185">Reference proteome</keyword>
<evidence type="ECO:0000256" key="2">
    <source>
        <dbReference type="ARBA" id="ARBA00022801"/>
    </source>
</evidence>
<comment type="caution">
    <text evidence="6">The sequence shown here is derived from an EMBL/GenBank/DDBJ whole genome shotgun (WGS) entry which is preliminary data.</text>
</comment>
<evidence type="ECO:0000259" key="5">
    <source>
        <dbReference type="PROSITE" id="PS50056"/>
    </source>
</evidence>
<dbReference type="Gene3D" id="3.90.190.10">
    <property type="entry name" value="Protein tyrosine phosphatase superfamily"/>
    <property type="match status" value="1"/>
</dbReference>
<dbReference type="PROSITE" id="PS50056">
    <property type="entry name" value="TYR_PHOSPHATASE_2"/>
    <property type="match status" value="1"/>
</dbReference>
<dbReference type="PANTHER" id="PTHR45961">
    <property type="entry name" value="IP21249P"/>
    <property type="match status" value="1"/>
</dbReference>
<evidence type="ECO:0000256" key="3">
    <source>
        <dbReference type="ARBA" id="ARBA00022912"/>
    </source>
</evidence>
<sequence length="184" mass="21009">MAQFLSKICARIIQDKLTLQITQKVMSIFTEFSEVTKDLYLSSAFAIKDEVLKEHDIYLVINATKELPLWPPSGPPVFDVIRVPLVDSSIQDAYKYFEDVSNLIKKHSEDSKKTLIHCAAGVSRSACLAVAYLMRHHNMPLEEALTKLKMVRPAVKPNNGFVHQLTRWQDECNKLRAGDERIEH</sequence>
<dbReference type="InterPro" id="IPR016130">
    <property type="entry name" value="Tyr_Pase_AS"/>
</dbReference>
<comment type="similarity">
    <text evidence="1">Belongs to the protein-tyrosine phosphatase family. Non-receptor class dual specificity subfamily.</text>
</comment>
<organism evidence="6 7">
    <name type="scientific">Lepeophtheirus salmonis</name>
    <name type="common">Salmon louse</name>
    <name type="synonym">Caligus salmonis</name>
    <dbReference type="NCBI Taxonomy" id="72036"/>
    <lineage>
        <taxon>Eukaryota</taxon>
        <taxon>Metazoa</taxon>
        <taxon>Ecdysozoa</taxon>
        <taxon>Arthropoda</taxon>
        <taxon>Crustacea</taxon>
        <taxon>Multicrustacea</taxon>
        <taxon>Hexanauplia</taxon>
        <taxon>Copepoda</taxon>
        <taxon>Siphonostomatoida</taxon>
        <taxon>Caligidae</taxon>
        <taxon>Lepeophtheirus</taxon>
    </lineage>
</organism>
<dbReference type="InterPro" id="IPR052103">
    <property type="entry name" value="Dual_spec_Phospatases"/>
</dbReference>
<keyword evidence="2 6" id="KW-0378">Hydrolase</keyword>
<dbReference type="InterPro" id="IPR000340">
    <property type="entry name" value="Dual-sp_phosphatase_cat-dom"/>
</dbReference>
<reference evidence="6" key="1">
    <citation type="submission" date="2021-02" db="EMBL/GenBank/DDBJ databases">
        <authorList>
            <person name="Bekaert M."/>
        </authorList>
    </citation>
    <scope>NUCLEOTIDE SEQUENCE</scope>
    <source>
        <strain evidence="6">IoA-00</strain>
    </source>
</reference>
<dbReference type="EMBL" id="CAJNVT010000031">
    <property type="protein sequence ID" value="CAF2742978.1"/>
    <property type="molecule type" value="Genomic_DNA"/>
</dbReference>
<dbReference type="PROSITE" id="PS50054">
    <property type="entry name" value="TYR_PHOSPHATASE_DUAL"/>
    <property type="match status" value="1"/>
</dbReference>
<feature type="domain" description="Tyrosine specific protein phosphatases" evidence="5">
    <location>
        <begin position="94"/>
        <end position="155"/>
    </location>
</feature>
<evidence type="ECO:0000313" key="7">
    <source>
        <dbReference type="Proteomes" id="UP000675881"/>
    </source>
</evidence>